<name>A0A7M1KPK4_9PSED</name>
<evidence type="ECO:0000313" key="2">
    <source>
        <dbReference type="Proteomes" id="UP000594923"/>
    </source>
</evidence>
<organism evidence="1 2">
    <name type="scientific">Pseudomonas poae</name>
    <dbReference type="NCBI Taxonomy" id="200451"/>
    <lineage>
        <taxon>Bacteria</taxon>
        <taxon>Pseudomonadati</taxon>
        <taxon>Pseudomonadota</taxon>
        <taxon>Gammaproteobacteria</taxon>
        <taxon>Pseudomonadales</taxon>
        <taxon>Pseudomonadaceae</taxon>
        <taxon>Pseudomonas</taxon>
    </lineage>
</organism>
<dbReference type="AlphaFoldDB" id="A0A7M1KPK4"/>
<dbReference type="EMBL" id="CP063073">
    <property type="protein sequence ID" value="QOQ77059.1"/>
    <property type="molecule type" value="Genomic_DNA"/>
</dbReference>
<protein>
    <submittedName>
        <fullName evidence="1">Uncharacterized protein</fullName>
    </submittedName>
</protein>
<dbReference type="Proteomes" id="UP000594923">
    <property type="component" value="Chromosome"/>
</dbReference>
<sequence length="330" mass="36579">MGGQPAKIFGEDGKRYGAEDIDQELLARGIDIRDYKDVRLLTCFSASGGEQSLAAKLSARTNVRVKGFEQEIIADYYGIDDEDPFKIYENASAEYKKHYPNLSVRDIHRLAETELNHRLAGRDIQFNVRKDDGREVEVNLGSDEKPVIYKTRVDYQPRTFGKPKIKPVPVKPIEVEMGYSHTVEDARTVLSTRSLTDCSALVVLTDLKDGVYQNRTLMHLKGSNLEFALERQDAYEALQTLNESLANGGKVIFVAGVHSDSTAGLGYILGQEHQGEKPLLDILEKPGVEATIASSVGVEINPDGTFKLIEGTGKGVFDKAMTQEVLDRAR</sequence>
<proteinExistence type="predicted"/>
<reference evidence="1 2" key="1">
    <citation type="submission" date="2020-10" db="EMBL/GenBank/DDBJ databases">
        <title>High quality whole genome sequence of Pseudomonas poae PMA22.</title>
        <authorList>
            <person name="Hernandez J.G."/>
            <person name="Rodriguez P."/>
            <person name="Cuevas C."/>
            <person name="de la Calle F."/>
            <person name="Galan B."/>
            <person name="Garcia J.L."/>
        </authorList>
    </citation>
    <scope>NUCLEOTIDE SEQUENCE [LARGE SCALE GENOMIC DNA]</scope>
    <source>
        <strain evidence="1 2">PMA22</strain>
    </source>
</reference>
<dbReference type="RefSeq" id="WP_197627912.1">
    <property type="nucleotide sequence ID" value="NZ_CP063073.1"/>
</dbReference>
<gene>
    <name evidence="1" type="ORF">IMF22_08490</name>
</gene>
<evidence type="ECO:0000313" key="1">
    <source>
        <dbReference type="EMBL" id="QOQ77059.1"/>
    </source>
</evidence>
<accession>A0A7M1KPK4</accession>